<dbReference type="InParanoid" id="F5Y9K4"/>
<dbReference type="SUPFAM" id="SSF51726">
    <property type="entry name" value="UROD/MetE-like"/>
    <property type="match status" value="1"/>
</dbReference>
<reference evidence="2" key="1">
    <citation type="submission" date="2009-12" db="EMBL/GenBank/DDBJ databases">
        <title>Complete sequence of Treponema azotonutricium strain ZAS-9.</title>
        <authorList>
            <person name="Tetu S.G."/>
            <person name="Matson E."/>
            <person name="Ren Q."/>
            <person name="Seshadri R."/>
            <person name="Elbourne L."/>
            <person name="Hassan K.A."/>
            <person name="Durkin A."/>
            <person name="Radune D."/>
            <person name="Mohamoud Y."/>
            <person name="Shay R."/>
            <person name="Jin S."/>
            <person name="Zhang X."/>
            <person name="Lucey K."/>
            <person name="Ballor N.R."/>
            <person name="Ottesen E."/>
            <person name="Rosenthal R."/>
            <person name="Allen A."/>
            <person name="Leadbetter J.R."/>
            <person name="Paulsen I.T."/>
        </authorList>
    </citation>
    <scope>NUCLEOTIDE SEQUENCE [LARGE SCALE GENOMIC DNA]</scope>
    <source>
        <strain evidence="2">ATCC BAA-888 / DSM 13862 / ZAS-9</strain>
    </source>
</reference>
<dbReference type="RefSeq" id="WP_015711143.1">
    <property type="nucleotide sequence ID" value="NC_015577.1"/>
</dbReference>
<dbReference type="OrthoDB" id="9803687at2"/>
<sequence>MNDVFARVGGWPVEIECKPDMEKSLERIYAWYAGEVLDRPPVRFSRHNAEYEIADSSGKKWPSLKDRWFDAEYQLEKFLAGLRTKKFLAETFPVYWPNLGPNVFAASFGCPYIFGEVTAWAEPVLEELPAVNAMPALDWQCEYVTKLDQLTDMALEQSPGRFLVGYTDIHPGLDWCTALRGTEALLMDLYDDPGAVHALCGSCMKDFFSFYDHFDAKIKNQKQLSITWMNIPSYGKMHIPSCDFSAMISDEQFEEFAMPGLIKECEYMDHNIFHMDGKGVARHLDNILTLPKLQGIQWVQGMGEDLPILQWIPMIKKIQAAGKGVVVDLTLDELESFISEVPAKGIYLCIATGSVEEERAVLKRLERW</sequence>
<dbReference type="STRING" id="545695.TREAZ_0830"/>
<dbReference type="Gene3D" id="3.20.20.210">
    <property type="match status" value="1"/>
</dbReference>
<dbReference type="InterPro" id="IPR038071">
    <property type="entry name" value="UROD/MetE-like_sf"/>
</dbReference>
<dbReference type="AlphaFoldDB" id="F5Y9K4"/>
<organism evidence="1 2">
    <name type="scientific">Leadbettera azotonutricia (strain ATCC BAA-888 / DSM 13862 / ZAS-9)</name>
    <name type="common">Treponema azotonutricium</name>
    <dbReference type="NCBI Taxonomy" id="545695"/>
    <lineage>
        <taxon>Bacteria</taxon>
        <taxon>Pseudomonadati</taxon>
        <taxon>Spirochaetota</taxon>
        <taxon>Spirochaetia</taxon>
        <taxon>Spirochaetales</taxon>
        <taxon>Breznakiellaceae</taxon>
        <taxon>Leadbettera</taxon>
    </lineage>
</organism>
<accession>F5Y9K4</accession>
<evidence type="ECO:0008006" key="3">
    <source>
        <dbReference type="Google" id="ProtNLM"/>
    </source>
</evidence>
<protein>
    <recommendedName>
        <fullName evidence="3">Uroporphyrinogen decarboxylase (URO-D) domain-containing protein</fullName>
    </recommendedName>
</protein>
<dbReference type="Proteomes" id="UP000009222">
    <property type="component" value="Chromosome"/>
</dbReference>
<dbReference type="HOGENOM" id="CLU_060270_0_0_12"/>
<dbReference type="EMBL" id="CP001841">
    <property type="protein sequence ID" value="AEF81468.1"/>
    <property type="molecule type" value="Genomic_DNA"/>
</dbReference>
<dbReference type="eggNOG" id="COG5012">
    <property type="taxonomic scope" value="Bacteria"/>
</dbReference>
<gene>
    <name evidence="1" type="ordered locus">TREAZ_0830</name>
</gene>
<reference evidence="1 2" key="2">
    <citation type="journal article" date="2011" name="ISME J.">
        <title>RNA-seq reveals cooperative metabolic interactions between two termite-gut spirochete species in co-culture.</title>
        <authorList>
            <person name="Rosenthal A.Z."/>
            <person name="Matson E.G."/>
            <person name="Eldar A."/>
            <person name="Leadbetter J.R."/>
        </authorList>
    </citation>
    <scope>NUCLEOTIDE SEQUENCE [LARGE SCALE GENOMIC DNA]</scope>
    <source>
        <strain evidence="2">ATCC BAA-888 / DSM 13862 / ZAS-9</strain>
    </source>
</reference>
<keyword evidence="2" id="KW-1185">Reference proteome</keyword>
<evidence type="ECO:0000313" key="2">
    <source>
        <dbReference type="Proteomes" id="UP000009222"/>
    </source>
</evidence>
<dbReference type="KEGG" id="taz:TREAZ_0830"/>
<evidence type="ECO:0000313" key="1">
    <source>
        <dbReference type="EMBL" id="AEF81468.1"/>
    </source>
</evidence>
<proteinExistence type="predicted"/>
<name>F5Y9K4_LEAAZ</name>